<dbReference type="EMBL" id="JABBWG010000004">
    <property type="protein sequence ID" value="KAG1823716.1"/>
    <property type="molecule type" value="Genomic_DNA"/>
</dbReference>
<evidence type="ECO:0000256" key="1">
    <source>
        <dbReference type="SAM" id="SignalP"/>
    </source>
</evidence>
<dbReference type="AlphaFoldDB" id="A0A9P7EK08"/>
<protein>
    <recommendedName>
        <fullName evidence="4">Secreted protein</fullName>
    </recommendedName>
</protein>
<organism evidence="2 3">
    <name type="scientific">Suillus subaureus</name>
    <dbReference type="NCBI Taxonomy" id="48587"/>
    <lineage>
        <taxon>Eukaryota</taxon>
        <taxon>Fungi</taxon>
        <taxon>Dikarya</taxon>
        <taxon>Basidiomycota</taxon>
        <taxon>Agaricomycotina</taxon>
        <taxon>Agaricomycetes</taxon>
        <taxon>Agaricomycetidae</taxon>
        <taxon>Boletales</taxon>
        <taxon>Suillineae</taxon>
        <taxon>Suillaceae</taxon>
        <taxon>Suillus</taxon>
    </lineage>
</organism>
<comment type="caution">
    <text evidence="2">The sequence shown here is derived from an EMBL/GenBank/DDBJ whole genome shotgun (WGS) entry which is preliminary data.</text>
</comment>
<sequence length="83" mass="9267">MIPVSVTMLSVLLLRMILHMAHNRRCKPDKQYEPQIANIDYCHLLWTLGTSSGPFKRPWIFSNTASALAGIEAVPVVGTTARM</sequence>
<evidence type="ECO:0000313" key="2">
    <source>
        <dbReference type="EMBL" id="KAG1823716.1"/>
    </source>
</evidence>
<evidence type="ECO:0008006" key="4">
    <source>
        <dbReference type="Google" id="ProtNLM"/>
    </source>
</evidence>
<keyword evidence="1" id="KW-0732">Signal</keyword>
<dbReference type="Proteomes" id="UP000807769">
    <property type="component" value="Unassembled WGS sequence"/>
</dbReference>
<gene>
    <name evidence="2" type="ORF">BJ212DRAFT_1326222</name>
</gene>
<proteinExistence type="predicted"/>
<keyword evidence="3" id="KW-1185">Reference proteome</keyword>
<dbReference type="RefSeq" id="XP_041197776.1">
    <property type="nucleotide sequence ID" value="XM_041334598.1"/>
</dbReference>
<evidence type="ECO:0000313" key="3">
    <source>
        <dbReference type="Proteomes" id="UP000807769"/>
    </source>
</evidence>
<name>A0A9P7EK08_9AGAM</name>
<reference evidence="2" key="1">
    <citation type="journal article" date="2020" name="New Phytol.">
        <title>Comparative genomics reveals dynamic genome evolution in host specialist ectomycorrhizal fungi.</title>
        <authorList>
            <person name="Lofgren L.A."/>
            <person name="Nguyen N.H."/>
            <person name="Vilgalys R."/>
            <person name="Ruytinx J."/>
            <person name="Liao H.L."/>
            <person name="Branco S."/>
            <person name="Kuo A."/>
            <person name="LaButti K."/>
            <person name="Lipzen A."/>
            <person name="Andreopoulos W."/>
            <person name="Pangilinan J."/>
            <person name="Riley R."/>
            <person name="Hundley H."/>
            <person name="Na H."/>
            <person name="Barry K."/>
            <person name="Grigoriev I.V."/>
            <person name="Stajich J.E."/>
            <person name="Kennedy P.G."/>
        </authorList>
    </citation>
    <scope>NUCLEOTIDE SEQUENCE</scope>
    <source>
        <strain evidence="2">MN1</strain>
    </source>
</reference>
<feature type="chain" id="PRO_5040396340" description="Secreted protein" evidence="1">
    <location>
        <begin position="24"/>
        <end position="83"/>
    </location>
</feature>
<accession>A0A9P7EK08</accession>
<feature type="signal peptide" evidence="1">
    <location>
        <begin position="1"/>
        <end position="23"/>
    </location>
</feature>
<dbReference type="GeneID" id="64628615"/>